<proteinExistence type="predicted"/>
<reference evidence="1 3" key="1">
    <citation type="journal article" date="2017" name="Nature">
        <title>The sunflower genome provides insights into oil metabolism, flowering and Asterid evolution.</title>
        <authorList>
            <person name="Badouin H."/>
            <person name="Gouzy J."/>
            <person name="Grassa C.J."/>
            <person name="Murat F."/>
            <person name="Staton S.E."/>
            <person name="Cottret L."/>
            <person name="Lelandais-Briere C."/>
            <person name="Owens G.L."/>
            <person name="Carrere S."/>
            <person name="Mayjonade B."/>
            <person name="Legrand L."/>
            <person name="Gill N."/>
            <person name="Kane N.C."/>
            <person name="Bowers J.E."/>
            <person name="Hubner S."/>
            <person name="Bellec A."/>
            <person name="Berard A."/>
            <person name="Berges H."/>
            <person name="Blanchet N."/>
            <person name="Boniface M.C."/>
            <person name="Brunel D."/>
            <person name="Catrice O."/>
            <person name="Chaidir N."/>
            <person name="Claudel C."/>
            <person name="Donnadieu C."/>
            <person name="Faraut T."/>
            <person name="Fievet G."/>
            <person name="Helmstetter N."/>
            <person name="King M."/>
            <person name="Knapp S.J."/>
            <person name="Lai Z."/>
            <person name="Le Paslier M.C."/>
            <person name="Lippi Y."/>
            <person name="Lorenzon L."/>
            <person name="Mandel J.R."/>
            <person name="Marage G."/>
            <person name="Marchand G."/>
            <person name="Marquand E."/>
            <person name="Bret-Mestries E."/>
            <person name="Morien E."/>
            <person name="Nambeesan S."/>
            <person name="Nguyen T."/>
            <person name="Pegot-Espagnet P."/>
            <person name="Pouilly N."/>
            <person name="Raftis F."/>
            <person name="Sallet E."/>
            <person name="Schiex T."/>
            <person name="Thomas J."/>
            <person name="Vandecasteele C."/>
            <person name="Vares D."/>
            <person name="Vear F."/>
            <person name="Vautrin S."/>
            <person name="Crespi M."/>
            <person name="Mangin B."/>
            <person name="Burke J.M."/>
            <person name="Salse J."/>
            <person name="Munos S."/>
            <person name="Vincourt P."/>
            <person name="Rieseberg L.H."/>
            <person name="Langlade N.B."/>
        </authorList>
    </citation>
    <scope>NUCLEOTIDE SEQUENCE [LARGE SCALE GENOMIC DNA]</scope>
    <source>
        <strain evidence="3">cv. SF193</strain>
        <tissue evidence="1">Leaves</tissue>
    </source>
</reference>
<dbReference type="InParanoid" id="A0A251SQ13"/>
<dbReference type="EMBL" id="CM007902">
    <property type="protein sequence ID" value="OTG00376.1"/>
    <property type="molecule type" value="Genomic_DNA"/>
</dbReference>
<dbReference type="Gramene" id="mRNA:HanXRQr2_Chr13g0570631">
    <property type="protein sequence ID" value="mRNA:HanXRQr2_Chr13g0570631"/>
    <property type="gene ID" value="HanXRQr2_Chr13g0570631"/>
</dbReference>
<dbReference type="AlphaFoldDB" id="A0A251SQ13"/>
<keyword evidence="3" id="KW-1185">Reference proteome</keyword>
<dbReference type="STRING" id="4232.A0A251SQ13"/>
<organism evidence="2 3">
    <name type="scientific">Helianthus annuus</name>
    <name type="common">Common sunflower</name>
    <dbReference type="NCBI Taxonomy" id="4232"/>
    <lineage>
        <taxon>Eukaryota</taxon>
        <taxon>Viridiplantae</taxon>
        <taxon>Streptophyta</taxon>
        <taxon>Embryophyta</taxon>
        <taxon>Tracheophyta</taxon>
        <taxon>Spermatophyta</taxon>
        <taxon>Magnoliopsida</taxon>
        <taxon>eudicotyledons</taxon>
        <taxon>Gunneridae</taxon>
        <taxon>Pentapetalae</taxon>
        <taxon>asterids</taxon>
        <taxon>campanulids</taxon>
        <taxon>Asterales</taxon>
        <taxon>Asteraceae</taxon>
        <taxon>Asteroideae</taxon>
        <taxon>Heliantheae alliance</taxon>
        <taxon>Heliantheae</taxon>
        <taxon>Helianthus</taxon>
    </lineage>
</organism>
<dbReference type="EMBL" id="MNCJ02000328">
    <property type="protein sequence ID" value="KAF5771920.1"/>
    <property type="molecule type" value="Genomic_DNA"/>
</dbReference>
<protein>
    <submittedName>
        <fullName evidence="2">Uncharacterized protein</fullName>
    </submittedName>
</protein>
<gene>
    <name evidence="2" type="ORF">HannXRQ_Chr13g0390251</name>
    <name evidence="1" type="ORF">HanXRQr2_Chr13g0570631</name>
</gene>
<dbReference type="Gene3D" id="3.30.160.570">
    <property type="entry name" value="Ncd80 complex, Spc24 subunit"/>
    <property type="match status" value="1"/>
</dbReference>
<dbReference type="Proteomes" id="UP000215914">
    <property type="component" value="Chromosome 13"/>
</dbReference>
<dbReference type="PANTHER" id="PTHR35730:SF2">
    <property type="entry name" value="KINETOCHORE PROTEIN SPC24 HOMOLOG-RELATED"/>
    <property type="match status" value="1"/>
</dbReference>
<dbReference type="InterPro" id="IPR044951">
    <property type="entry name" value="SPC24-like"/>
</dbReference>
<reference evidence="2" key="2">
    <citation type="submission" date="2017-02" db="EMBL/GenBank/DDBJ databases">
        <title>Sunflower complete genome.</title>
        <authorList>
            <person name="Langlade N."/>
            <person name="Munos S."/>
        </authorList>
    </citation>
    <scope>NUCLEOTIDE SEQUENCE [LARGE SCALE GENOMIC DNA]</scope>
    <source>
        <tissue evidence="2">Leaves</tissue>
    </source>
</reference>
<accession>A0A251SQ13</accession>
<dbReference type="PANTHER" id="PTHR35730">
    <property type="entry name" value="KINETOCHORE PROTEIN SPC24 HOMOLOG-RELATED"/>
    <property type="match status" value="1"/>
</dbReference>
<dbReference type="GO" id="GO:0051983">
    <property type="term" value="P:regulation of chromosome segregation"/>
    <property type="evidence" value="ECO:0007669"/>
    <property type="project" value="InterPro"/>
</dbReference>
<evidence type="ECO:0000313" key="2">
    <source>
        <dbReference type="EMBL" id="OTG00376.1"/>
    </source>
</evidence>
<evidence type="ECO:0000313" key="1">
    <source>
        <dbReference type="EMBL" id="KAF5771920.1"/>
    </source>
</evidence>
<evidence type="ECO:0000313" key="3">
    <source>
        <dbReference type="Proteomes" id="UP000215914"/>
    </source>
</evidence>
<sequence length="66" mass="7656">MKTQKKLSMYASVTKIIPDLNEQSKIYGHIVDKEKLVVEKFEFSSREVSDFDTCNAIWKMIDSPLT</sequence>
<name>A0A251SQ13_HELAN</name>
<dbReference type="OMA" id="SKISGCI"/>
<reference evidence="1" key="3">
    <citation type="submission" date="2020-06" db="EMBL/GenBank/DDBJ databases">
        <title>Helianthus annuus Genome sequencing and assembly Release 2.</title>
        <authorList>
            <person name="Gouzy J."/>
            <person name="Langlade N."/>
            <person name="Munos S."/>
        </authorList>
    </citation>
    <scope>NUCLEOTIDE SEQUENCE</scope>
    <source>
        <tissue evidence="1">Leaves</tissue>
    </source>
</reference>